<gene>
    <name evidence="4" type="ORF">OVA965_LOCUS10266</name>
    <name evidence="5" type="ORF">TMI583_LOCUS10262</name>
</gene>
<evidence type="ECO:0000256" key="1">
    <source>
        <dbReference type="ARBA" id="ARBA00022658"/>
    </source>
</evidence>
<dbReference type="InterPro" id="IPR046769">
    <property type="entry name" value="DOCKER_Lobe_A"/>
</dbReference>
<keyword evidence="1" id="KW-0344">Guanine-nucleotide releasing factor</keyword>
<dbReference type="FunFam" id="1.25.40.410:FF:000002">
    <property type="entry name" value="Dedicator of cytokinesis protein 7"/>
    <property type="match status" value="1"/>
</dbReference>
<evidence type="ECO:0000313" key="5">
    <source>
        <dbReference type="EMBL" id="CAF3692551.1"/>
    </source>
</evidence>
<dbReference type="Proteomes" id="UP000682733">
    <property type="component" value="Unassembled WGS sequence"/>
</dbReference>
<dbReference type="PROSITE" id="PS51651">
    <property type="entry name" value="DOCKER"/>
    <property type="match status" value="1"/>
</dbReference>
<evidence type="ECO:0000313" key="6">
    <source>
        <dbReference type="Proteomes" id="UP000682733"/>
    </source>
</evidence>
<dbReference type="PANTHER" id="PTHR23317">
    <property type="entry name" value="DEDICATOR OF CYTOKINESIS DOCK"/>
    <property type="match status" value="1"/>
</dbReference>
<dbReference type="EMBL" id="CAJNOK010003772">
    <property type="protein sequence ID" value="CAF0913904.1"/>
    <property type="molecule type" value="Genomic_DNA"/>
</dbReference>
<evidence type="ECO:0000256" key="2">
    <source>
        <dbReference type="PROSITE-ProRule" id="PRU00984"/>
    </source>
</evidence>
<dbReference type="InterPro" id="IPR027357">
    <property type="entry name" value="DOCKER_dom"/>
</dbReference>
<dbReference type="PANTHER" id="PTHR23317:SF76">
    <property type="entry name" value="LD20667P"/>
    <property type="match status" value="1"/>
</dbReference>
<reference evidence="5" key="1">
    <citation type="submission" date="2021-02" db="EMBL/GenBank/DDBJ databases">
        <authorList>
            <person name="Nowell W R."/>
        </authorList>
    </citation>
    <scope>NUCLEOTIDE SEQUENCE</scope>
</reference>
<organism evidence="5 6">
    <name type="scientific">Didymodactylos carnosus</name>
    <dbReference type="NCBI Taxonomy" id="1234261"/>
    <lineage>
        <taxon>Eukaryota</taxon>
        <taxon>Metazoa</taxon>
        <taxon>Spiralia</taxon>
        <taxon>Gnathifera</taxon>
        <taxon>Rotifera</taxon>
        <taxon>Eurotatoria</taxon>
        <taxon>Bdelloidea</taxon>
        <taxon>Philodinida</taxon>
        <taxon>Philodinidae</taxon>
        <taxon>Didymodactylos</taxon>
    </lineage>
</organism>
<comment type="caution">
    <text evidence="5">The sequence shown here is derived from an EMBL/GenBank/DDBJ whole genome shotgun (WGS) entry which is preliminary data.</text>
</comment>
<accession>A0A8S2HZF9</accession>
<dbReference type="GO" id="GO:0005085">
    <property type="term" value="F:guanyl-nucleotide exchange factor activity"/>
    <property type="evidence" value="ECO:0007669"/>
    <property type="project" value="UniProtKB-KW"/>
</dbReference>
<feature type="domain" description="DOCKER" evidence="3">
    <location>
        <begin position="37"/>
        <end position="273"/>
    </location>
</feature>
<dbReference type="Proteomes" id="UP000677228">
    <property type="component" value="Unassembled WGS sequence"/>
</dbReference>
<dbReference type="AlphaFoldDB" id="A0A8S2HZF9"/>
<name>A0A8S2HZF9_9BILA</name>
<protein>
    <recommendedName>
        <fullName evidence="3">DOCKER domain-containing protein</fullName>
    </recommendedName>
</protein>
<dbReference type="InterPro" id="IPR026791">
    <property type="entry name" value="DOCK"/>
</dbReference>
<feature type="non-terminal residue" evidence="5">
    <location>
        <position position="1"/>
    </location>
</feature>
<evidence type="ECO:0000259" key="3">
    <source>
        <dbReference type="PROSITE" id="PS51651"/>
    </source>
</evidence>
<evidence type="ECO:0000313" key="4">
    <source>
        <dbReference type="EMBL" id="CAF0913904.1"/>
    </source>
</evidence>
<proteinExistence type="inferred from homology"/>
<sequence length="273" mass="31410">VKDLACNLHMILCDTVKMKDYSEDPEMLLDLMHRIANCYQNSPDLRLTWLQNMAQNHLQRSNYAEAGQCLAHAAGLVAEYLKMLECKQYMPDGCCALQKISINILEESAVSDDVVSPGEEGICTGKYFTENGFIGLMEQAAVFLMHANMYEAVNEVYKVLIPIYESCRDFKKLSQVHSKLHEYFNRILVQGNKRLFATYFRVGFYGTRFDELDGEEFIYKEPGITKLAEIAHRLESFYIEKFGRNFVEIIKDSNVVNRSSLDLSNKFTSHIFL</sequence>
<dbReference type="InterPro" id="IPR043161">
    <property type="entry name" value="DOCK_C_lobe_A"/>
</dbReference>
<dbReference type="EMBL" id="CAJOBA010003773">
    <property type="protein sequence ID" value="CAF3692551.1"/>
    <property type="molecule type" value="Genomic_DNA"/>
</dbReference>
<dbReference type="Pfam" id="PF06920">
    <property type="entry name" value="DHR-2_Lobe_A"/>
    <property type="match status" value="1"/>
</dbReference>
<dbReference type="Gene3D" id="1.25.40.410">
    <property type="match status" value="1"/>
</dbReference>
<dbReference type="GO" id="GO:0007264">
    <property type="term" value="P:small GTPase-mediated signal transduction"/>
    <property type="evidence" value="ECO:0007669"/>
    <property type="project" value="InterPro"/>
</dbReference>
<comment type="similarity">
    <text evidence="2">Belongs to the DOCK family.</text>
</comment>